<evidence type="ECO:0000256" key="1">
    <source>
        <dbReference type="ARBA" id="ARBA00000085"/>
    </source>
</evidence>
<evidence type="ECO:0000256" key="7">
    <source>
        <dbReference type="SAM" id="SignalP"/>
    </source>
</evidence>
<keyword evidence="4 9" id="KW-0418">Kinase</keyword>
<accession>A0A1I3IVC8</accession>
<keyword evidence="5" id="KW-0902">Two-component regulatory system</keyword>
<dbReference type="STRING" id="1144750.SAMN05443431_101126"/>
<evidence type="ECO:0000259" key="8">
    <source>
        <dbReference type="PROSITE" id="PS50109"/>
    </source>
</evidence>
<feature type="transmembrane region" description="Helical" evidence="6">
    <location>
        <begin position="416"/>
        <end position="436"/>
    </location>
</feature>
<dbReference type="InterPro" id="IPR005467">
    <property type="entry name" value="His_kinase_dom"/>
</dbReference>
<dbReference type="EMBL" id="FORM01000001">
    <property type="protein sequence ID" value="SFI51803.1"/>
    <property type="molecule type" value="Genomic_DNA"/>
</dbReference>
<evidence type="ECO:0000256" key="6">
    <source>
        <dbReference type="SAM" id="Phobius"/>
    </source>
</evidence>
<keyword evidence="3" id="KW-0808">Transferase</keyword>
<dbReference type="SUPFAM" id="SSF55874">
    <property type="entry name" value="ATPase domain of HSP90 chaperone/DNA topoisomerase II/histidine kinase"/>
    <property type="match status" value="1"/>
</dbReference>
<dbReference type="PANTHER" id="PTHR24421:SF10">
    <property type="entry name" value="NITRATE_NITRITE SENSOR PROTEIN NARQ"/>
    <property type="match status" value="1"/>
</dbReference>
<dbReference type="RefSeq" id="WP_090836563.1">
    <property type="nucleotide sequence ID" value="NZ_FORM01000001.1"/>
</dbReference>
<feature type="domain" description="Histidine kinase" evidence="8">
    <location>
        <begin position="585"/>
        <end position="672"/>
    </location>
</feature>
<dbReference type="Gene3D" id="1.20.5.1930">
    <property type="match status" value="1"/>
</dbReference>
<keyword evidence="10" id="KW-1185">Reference proteome</keyword>
<feature type="signal peptide" evidence="7">
    <location>
        <begin position="1"/>
        <end position="16"/>
    </location>
</feature>
<evidence type="ECO:0000256" key="3">
    <source>
        <dbReference type="ARBA" id="ARBA00022679"/>
    </source>
</evidence>
<dbReference type="InterPro" id="IPR003594">
    <property type="entry name" value="HATPase_dom"/>
</dbReference>
<proteinExistence type="predicted"/>
<evidence type="ECO:0000313" key="9">
    <source>
        <dbReference type="EMBL" id="SFI51803.1"/>
    </source>
</evidence>
<dbReference type="SUPFAM" id="SSF48452">
    <property type="entry name" value="TPR-like"/>
    <property type="match status" value="1"/>
</dbReference>
<evidence type="ECO:0000256" key="5">
    <source>
        <dbReference type="ARBA" id="ARBA00023012"/>
    </source>
</evidence>
<name>A0A1I3IVC8_9FLAO</name>
<dbReference type="Gene3D" id="1.25.40.10">
    <property type="entry name" value="Tetratricopeptide repeat domain"/>
    <property type="match status" value="1"/>
</dbReference>
<dbReference type="Gene3D" id="3.30.565.10">
    <property type="entry name" value="Histidine kinase-like ATPase, C-terminal domain"/>
    <property type="match status" value="1"/>
</dbReference>
<evidence type="ECO:0000256" key="2">
    <source>
        <dbReference type="ARBA" id="ARBA00012438"/>
    </source>
</evidence>
<keyword evidence="6" id="KW-0812">Transmembrane</keyword>
<keyword evidence="6" id="KW-1133">Transmembrane helix</keyword>
<feature type="chain" id="PRO_5011733362" description="histidine kinase" evidence="7">
    <location>
        <begin position="17"/>
        <end position="673"/>
    </location>
</feature>
<dbReference type="Proteomes" id="UP000199559">
    <property type="component" value="Unassembled WGS sequence"/>
</dbReference>
<reference evidence="10" key="1">
    <citation type="submission" date="2016-10" db="EMBL/GenBank/DDBJ databases">
        <authorList>
            <person name="Varghese N."/>
            <person name="Submissions S."/>
        </authorList>
    </citation>
    <scope>NUCLEOTIDE SEQUENCE [LARGE SCALE GENOMIC DNA]</scope>
    <source>
        <strain evidence="10">DSM 28881</strain>
    </source>
</reference>
<dbReference type="PANTHER" id="PTHR24421">
    <property type="entry name" value="NITRATE/NITRITE SENSOR PROTEIN NARX-RELATED"/>
    <property type="match status" value="1"/>
</dbReference>
<dbReference type="GO" id="GO:0000160">
    <property type="term" value="P:phosphorelay signal transduction system"/>
    <property type="evidence" value="ECO:0007669"/>
    <property type="project" value="UniProtKB-KW"/>
</dbReference>
<dbReference type="AlphaFoldDB" id="A0A1I3IVC8"/>
<protein>
    <recommendedName>
        <fullName evidence="2">histidine kinase</fullName>
        <ecNumber evidence="2">2.7.13.3</ecNumber>
    </recommendedName>
</protein>
<dbReference type="PROSITE" id="PS50109">
    <property type="entry name" value="HIS_KIN"/>
    <property type="match status" value="1"/>
</dbReference>
<sequence length="673" mass="77422">MFRFIFILLLSTYCFAQKAPADSNLDSIFKLRSLSKDQSLDMSSRMEYAKQAVVLSKSKAADSTILYSNKSLSKLYILQQDFKPLKSINIENLELAKKINDSLAIADAYYILGYIDNLEAKLDSAYEYFYNSHKIYRDLKNYENESELLYNMATIQHSERDFIGAEINAIKAKLIVEKLPKNDDNLDTLWAIHDLIATISAQLELYDKALEYNKLAISYANLINNENRYYDLLYSNTNIASVYRRKGLYPEAKEKYLEILEDDGLKAYDLALYAAIKTNLAYTTYLIDPMDTTINPLFTEALSNVKKANDDLTTMSIGAYYAEYLHAVGKQDSAKYYNDLSYKMAKKINANEYILQTLITKASINKDSARPYLMEHIKLSDSLVLAERSIRNKFARIELETAEIVEENQEMSRQRLYLIITSIGLLMVLLFLYILITQREKNKELQLERQQQEANQEIYGLMLSQQDNIDEARKLEKNRISKDIHDGILGKLFGVRLSLDSLNLSVNTEAIHKRSHYINELKNIEDDIRKVSHDLNTDFIKKAGFLDIVKTLVETQMGAYKIAYSFIGDDSINWDALDNTVKIHLYRILQETMQNAYKHAQATKVVISYKKEDTDLVFNITDDGEGFDMYKSKKGIGLKNIEDRVQEIKGKLLITSQKQKGTDITIIVPIFTS</sequence>
<dbReference type="EC" id="2.7.13.3" evidence="2"/>
<dbReference type="InterPro" id="IPR036890">
    <property type="entry name" value="HATPase_C_sf"/>
</dbReference>
<keyword evidence="6" id="KW-0472">Membrane</keyword>
<dbReference type="InterPro" id="IPR050482">
    <property type="entry name" value="Sensor_HK_TwoCompSys"/>
</dbReference>
<dbReference type="SMART" id="SM00387">
    <property type="entry name" value="HATPase_c"/>
    <property type="match status" value="1"/>
</dbReference>
<dbReference type="InterPro" id="IPR011990">
    <property type="entry name" value="TPR-like_helical_dom_sf"/>
</dbReference>
<evidence type="ECO:0000256" key="4">
    <source>
        <dbReference type="ARBA" id="ARBA00022777"/>
    </source>
</evidence>
<dbReference type="Pfam" id="PF02518">
    <property type="entry name" value="HATPase_c"/>
    <property type="match status" value="1"/>
</dbReference>
<comment type="catalytic activity">
    <reaction evidence="1">
        <text>ATP + protein L-histidine = ADP + protein N-phospho-L-histidine.</text>
        <dbReference type="EC" id="2.7.13.3"/>
    </reaction>
</comment>
<keyword evidence="7" id="KW-0732">Signal</keyword>
<dbReference type="GO" id="GO:0004673">
    <property type="term" value="F:protein histidine kinase activity"/>
    <property type="evidence" value="ECO:0007669"/>
    <property type="project" value="UniProtKB-EC"/>
</dbReference>
<gene>
    <name evidence="9" type="ORF">SAMN05443431_101126</name>
</gene>
<organism evidence="9 10">
    <name type="scientific">Olleya namhaensis</name>
    <dbReference type="NCBI Taxonomy" id="1144750"/>
    <lineage>
        <taxon>Bacteria</taxon>
        <taxon>Pseudomonadati</taxon>
        <taxon>Bacteroidota</taxon>
        <taxon>Flavobacteriia</taxon>
        <taxon>Flavobacteriales</taxon>
        <taxon>Flavobacteriaceae</taxon>
    </lineage>
</organism>
<evidence type="ECO:0000313" key="10">
    <source>
        <dbReference type="Proteomes" id="UP000199559"/>
    </source>
</evidence>
<dbReference type="CDD" id="cd16917">
    <property type="entry name" value="HATPase_UhpB-NarQ-NarX-like"/>
    <property type="match status" value="1"/>
</dbReference>